<dbReference type="EMBL" id="CP002063">
    <property type="protein sequence ID" value="ADJ16768.1"/>
    <property type="molecule type" value="Genomic_DNA"/>
</dbReference>
<keyword evidence="1" id="KW-0472">Membrane</keyword>
<dbReference type="AlphaFoldDB" id="D8JBW5"/>
<protein>
    <submittedName>
        <fullName evidence="2">Uncharacterized protein</fullName>
    </submittedName>
</protein>
<keyword evidence="1" id="KW-0812">Transmembrane</keyword>
<sequence length="40" mass="4804">MSWECLCIVSYWPIVVDKNDGSVFGFGWSRVFFFLFLIFF</sequence>
<geneLocation type="plasmid" evidence="2 4">
    <name>1</name>
</geneLocation>
<dbReference type="Proteomes" id="UP000011645">
    <property type="component" value="Unassembled WGS sequence"/>
</dbReference>
<evidence type="ECO:0000313" key="3">
    <source>
        <dbReference type="EMBL" id="ELY40900.1"/>
    </source>
</evidence>
<accession>D8JBW5</accession>
<evidence type="ECO:0000313" key="5">
    <source>
        <dbReference type="Proteomes" id="UP000011645"/>
    </source>
</evidence>
<keyword evidence="2" id="KW-0614">Plasmid</keyword>
<reference evidence="2 4" key="1">
    <citation type="journal article" date="2010" name="J. Bacteriol.">
        <title>Complete genome sequence of Halalkalicoccus jeotgali B3(T), an extremely halophilic archaeon.</title>
        <authorList>
            <person name="Roh S.W."/>
            <person name="Nam Y.D."/>
            <person name="Nam S.H."/>
            <person name="Choi S.H."/>
            <person name="Park H.S."/>
            <person name="Bae J.W."/>
        </authorList>
    </citation>
    <scope>NUCLEOTIDE SEQUENCE [LARGE SCALE GENOMIC DNA]</scope>
    <source>
        <strain evidence="2">B3</strain>
        <strain evidence="4">DSM 18796 / CECT 7217 / JCM 14584 / KCTC 4019 / B3</strain>
        <plasmid evidence="4">1</plasmid>
    </source>
</reference>
<feature type="transmembrane region" description="Helical" evidence="1">
    <location>
        <begin position="21"/>
        <end position="39"/>
    </location>
</feature>
<dbReference type="EMBL" id="AOHV01000008">
    <property type="protein sequence ID" value="ELY40900.1"/>
    <property type="molecule type" value="Genomic_DNA"/>
</dbReference>
<keyword evidence="1" id="KW-1133">Transmembrane helix</keyword>
<organism evidence="2 4">
    <name type="scientific">Halalkalicoccus jeotgali (strain DSM 18796 / CECT 7217 / JCM 14584 / KCTC 4019 / B3)</name>
    <dbReference type="NCBI Taxonomy" id="795797"/>
    <lineage>
        <taxon>Archaea</taxon>
        <taxon>Methanobacteriati</taxon>
        <taxon>Methanobacteriota</taxon>
        <taxon>Stenosarchaea group</taxon>
        <taxon>Halobacteria</taxon>
        <taxon>Halobacteriales</taxon>
        <taxon>Halococcaceae</taxon>
        <taxon>Halalkalicoccus</taxon>
    </lineage>
</organism>
<reference evidence="3 5" key="2">
    <citation type="journal article" date="2014" name="PLoS Genet.">
        <title>Phylogenetically driven sequencing of extremely halophilic archaea reveals strategies for static and dynamic osmo-response.</title>
        <authorList>
            <person name="Becker E.A."/>
            <person name="Seitzer P.M."/>
            <person name="Tritt A."/>
            <person name="Larsen D."/>
            <person name="Krusor M."/>
            <person name="Yao A.I."/>
            <person name="Wu D."/>
            <person name="Madern D."/>
            <person name="Eisen J.A."/>
            <person name="Darling A.E."/>
            <person name="Facciotti M.T."/>
        </authorList>
    </citation>
    <scope>NUCLEOTIDE SEQUENCE [LARGE SCALE GENOMIC DNA]</scope>
    <source>
        <strain evidence="3">B3</strain>
        <strain evidence="5">DSM 18796 / CECT 7217 / JCM 14584 / KCTC 4019 / B3</strain>
    </source>
</reference>
<dbReference type="KEGG" id="hje:HacjB3_17091"/>
<evidence type="ECO:0000256" key="1">
    <source>
        <dbReference type="SAM" id="Phobius"/>
    </source>
</evidence>
<evidence type="ECO:0000313" key="4">
    <source>
        <dbReference type="Proteomes" id="UP000000390"/>
    </source>
</evidence>
<name>D8JBW5_HALJB</name>
<keyword evidence="5" id="KW-1185">Reference proteome</keyword>
<gene>
    <name evidence="2" type="ordered locus">HacjB3_17091</name>
    <name evidence="3" type="ORF">C497_02417</name>
</gene>
<proteinExistence type="predicted"/>
<dbReference type="HOGENOM" id="CLU_3282747_0_0_2"/>
<dbReference type="Proteomes" id="UP000000390">
    <property type="component" value="Plasmid 1"/>
</dbReference>
<evidence type="ECO:0000313" key="2">
    <source>
        <dbReference type="EMBL" id="ADJ16768.1"/>
    </source>
</evidence>